<dbReference type="Proteomes" id="UP000242877">
    <property type="component" value="Unassembled WGS sequence"/>
</dbReference>
<organism evidence="2 3">
    <name type="scientific">Ascosphaera apis ARSEF 7405</name>
    <dbReference type="NCBI Taxonomy" id="392613"/>
    <lineage>
        <taxon>Eukaryota</taxon>
        <taxon>Fungi</taxon>
        <taxon>Dikarya</taxon>
        <taxon>Ascomycota</taxon>
        <taxon>Pezizomycotina</taxon>
        <taxon>Eurotiomycetes</taxon>
        <taxon>Eurotiomycetidae</taxon>
        <taxon>Onygenales</taxon>
        <taxon>Ascosphaeraceae</taxon>
        <taxon>Ascosphaera</taxon>
    </lineage>
</organism>
<evidence type="ECO:0000256" key="1">
    <source>
        <dbReference type="SAM" id="MobiDB-lite"/>
    </source>
</evidence>
<sequence>MPISIWDERCVSAVSLEVDKIKTREEAGERVKERQRQQQQEVIKEIDDEELDSGSSQASLEKQLTIMVEALSKLEYRRLTPARSWIDFWDTPKARHVLDALAACVASDNGPHTKNYGVSYMVTTRELVILVASDYTVPQEKVEFIDRVIAKGKLLLSKETREERKRKPLCEEDLLDPDCVDFFRYLIQHNFKSFRRQYEVQKYTVEEFHRWKYLVEMPKHVRDTLNDFASAFNATVSAFEEAERNARDPVTIFDDDSLVRMWIMVVWHMGEISDLQWTNLDEQTLMWCPGVVVKNPSDAISRRLRRLTIVFRRAIVLESGLRHRRVRQLLNRPHRVLKVDLSPTLDEVPKRQDKQEWLCYLRSLLGPFRSATSESAMFDLAGELSTPRKRLPVIHAELKLLAFFRCANKWCSRIVLTGKCCLACSVILRYALNQHERGRQNLTSRNGFARDWILPSGIISESTLRTCYSELSKRFRWLTSQVMDATDQFT</sequence>
<accession>A0A168A7B4</accession>
<dbReference type="VEuPathDB" id="FungiDB:AAP_02353"/>
<evidence type="ECO:0000313" key="3">
    <source>
        <dbReference type="Proteomes" id="UP000242877"/>
    </source>
</evidence>
<protein>
    <submittedName>
        <fullName evidence="2">Uncharacterized protein</fullName>
    </submittedName>
</protein>
<dbReference type="EMBL" id="AZGZ01000008">
    <property type="protein sequence ID" value="KZZ93561.1"/>
    <property type="molecule type" value="Genomic_DNA"/>
</dbReference>
<comment type="caution">
    <text evidence="2">The sequence shown here is derived from an EMBL/GenBank/DDBJ whole genome shotgun (WGS) entry which is preliminary data.</text>
</comment>
<feature type="region of interest" description="Disordered" evidence="1">
    <location>
        <begin position="25"/>
        <end position="56"/>
    </location>
</feature>
<gene>
    <name evidence="2" type="ORF">AAP_02353</name>
</gene>
<name>A0A168A7B4_9EURO</name>
<dbReference type="AlphaFoldDB" id="A0A168A7B4"/>
<evidence type="ECO:0000313" key="2">
    <source>
        <dbReference type="EMBL" id="KZZ93561.1"/>
    </source>
</evidence>
<dbReference type="OrthoDB" id="10522313at2759"/>
<keyword evidence="3" id="KW-1185">Reference proteome</keyword>
<reference evidence="2 3" key="1">
    <citation type="journal article" date="2016" name="Genome Biol. Evol.">
        <title>Divergent and convergent evolution of fungal pathogenicity.</title>
        <authorList>
            <person name="Shang Y."/>
            <person name="Xiao G."/>
            <person name="Zheng P."/>
            <person name="Cen K."/>
            <person name="Zhan S."/>
            <person name="Wang C."/>
        </authorList>
    </citation>
    <scope>NUCLEOTIDE SEQUENCE [LARGE SCALE GENOMIC DNA]</scope>
    <source>
        <strain evidence="2 3">ARSEF 7405</strain>
    </source>
</reference>
<feature type="compositionally biased region" description="Basic and acidic residues" evidence="1">
    <location>
        <begin position="25"/>
        <end position="36"/>
    </location>
</feature>
<proteinExistence type="predicted"/>